<evidence type="ECO:0000313" key="3">
    <source>
        <dbReference type="Proteomes" id="UP000054323"/>
    </source>
</evidence>
<proteinExistence type="predicted"/>
<comment type="caution">
    <text evidence="2">The sequence shown here is derived from an EMBL/GenBank/DDBJ whole genome shotgun (WGS) entry which is preliminary data.</text>
</comment>
<reference evidence="3" key="1">
    <citation type="journal article" date="2015" name="MBio">
        <title>Genome-Resolved Metagenomic Analysis Reveals Roles for Candidate Phyla and Other Microbial Community Members in Biogeochemical Transformations in Oil Reservoirs.</title>
        <authorList>
            <person name="Hu P."/>
            <person name="Tom L."/>
            <person name="Singh A."/>
            <person name="Thomas B.C."/>
            <person name="Baker B.J."/>
            <person name="Piceno Y.M."/>
            <person name="Andersen G.L."/>
            <person name="Banfield J.F."/>
        </authorList>
    </citation>
    <scope>NUCLEOTIDE SEQUENCE [LARGE SCALE GENOMIC DNA]</scope>
</reference>
<organism evidence="2 3">
    <name type="scientific">Methanoculleus marisnigri</name>
    <dbReference type="NCBI Taxonomy" id="2198"/>
    <lineage>
        <taxon>Archaea</taxon>
        <taxon>Methanobacteriati</taxon>
        <taxon>Methanobacteriota</taxon>
        <taxon>Stenosarchaea group</taxon>
        <taxon>Methanomicrobia</taxon>
        <taxon>Methanomicrobiales</taxon>
        <taxon>Methanomicrobiaceae</taxon>
        <taxon>Methanoculleus</taxon>
    </lineage>
</organism>
<keyword evidence="2" id="KW-0489">Methyltransferase</keyword>
<gene>
    <name evidence="2" type="ORF">XD82_0401</name>
</gene>
<feature type="non-terminal residue" evidence="2">
    <location>
        <position position="1"/>
    </location>
</feature>
<feature type="domain" description="Methyltransferase" evidence="1">
    <location>
        <begin position="145"/>
        <end position="230"/>
    </location>
</feature>
<dbReference type="AlphaFoldDB" id="A0A101GRJ4"/>
<dbReference type="InterPro" id="IPR041698">
    <property type="entry name" value="Methyltransf_25"/>
</dbReference>
<dbReference type="Proteomes" id="UP000054323">
    <property type="component" value="Unassembled WGS sequence"/>
</dbReference>
<dbReference type="GO" id="GO:0032259">
    <property type="term" value="P:methylation"/>
    <property type="evidence" value="ECO:0007669"/>
    <property type="project" value="UniProtKB-KW"/>
</dbReference>
<evidence type="ECO:0000259" key="1">
    <source>
        <dbReference type="Pfam" id="PF13649"/>
    </source>
</evidence>
<name>A0A101GRJ4_9EURY</name>
<keyword evidence="2" id="KW-0808">Transferase</keyword>
<accession>A0A101GRJ4</accession>
<dbReference type="PANTHER" id="PTHR43667:SF2">
    <property type="entry name" value="FATTY ACID C-METHYL TRANSFERASE"/>
    <property type="match status" value="1"/>
</dbReference>
<dbReference type="PANTHER" id="PTHR43667">
    <property type="entry name" value="CYCLOPROPANE-FATTY-ACYL-PHOSPHOLIPID SYNTHASE"/>
    <property type="match status" value="1"/>
</dbReference>
<dbReference type="PATRIC" id="fig|2198.4.peg.641"/>
<dbReference type="EMBL" id="LGGD01000031">
    <property type="protein sequence ID" value="KUK63320.1"/>
    <property type="molecule type" value="Genomic_DNA"/>
</dbReference>
<protein>
    <submittedName>
        <fullName evidence="2">Methyltransferase type 12</fullName>
    </submittedName>
</protein>
<dbReference type="GO" id="GO:0008168">
    <property type="term" value="F:methyltransferase activity"/>
    <property type="evidence" value="ECO:0007669"/>
    <property type="project" value="UniProtKB-KW"/>
</dbReference>
<dbReference type="InterPro" id="IPR029063">
    <property type="entry name" value="SAM-dependent_MTases_sf"/>
</dbReference>
<dbReference type="Gene3D" id="3.40.50.150">
    <property type="entry name" value="Vaccinia Virus protein VP39"/>
    <property type="match status" value="1"/>
</dbReference>
<sequence>YSAVYPKPTNAGWETQFLPGLKPGDSLLHLFERPSHLLDGMGSGACSRGRTTHPIIETGNVQGSSGERHEVYTLPEGEVVMHRIIDWNELWKAIHVSSPERVEKDRDPAAVWDKRAAAYQQATRGEKRATEQELGTLDLRPGDTVLDMGAGTGRLAVPIARTAAHVTALDPSGGMLSILRERMAAEGRTNYSCVKMRWEDTVIGRDIEPHDVAIAAFSLGFCDLAAALQKLDAAALRTVYLFWHAGEWRSPDEMALYRTVFGEEAAMQKGYPDYSYPVNILHDAGIYPNVRIYHALWDAVYDSVEDAVQTWAAMHNPDLADLSPVREYFSRTLRRDESGKYVETAVRRTAAIWWEKEEE</sequence>
<dbReference type="InterPro" id="IPR050723">
    <property type="entry name" value="CFA/CMAS"/>
</dbReference>
<dbReference type="Pfam" id="PF13649">
    <property type="entry name" value="Methyltransf_25"/>
    <property type="match status" value="1"/>
</dbReference>
<dbReference type="SUPFAM" id="SSF53335">
    <property type="entry name" value="S-adenosyl-L-methionine-dependent methyltransferases"/>
    <property type="match status" value="1"/>
</dbReference>
<dbReference type="CDD" id="cd02440">
    <property type="entry name" value="AdoMet_MTases"/>
    <property type="match status" value="1"/>
</dbReference>
<evidence type="ECO:0000313" key="2">
    <source>
        <dbReference type="EMBL" id="KUK63320.1"/>
    </source>
</evidence>